<keyword evidence="3" id="KW-1185">Reference proteome</keyword>
<evidence type="ECO:0000259" key="1">
    <source>
        <dbReference type="Pfam" id="PF02350"/>
    </source>
</evidence>
<dbReference type="Proteomes" id="UP000012283">
    <property type="component" value="Unassembled WGS sequence"/>
</dbReference>
<evidence type="ECO:0000313" key="2">
    <source>
        <dbReference type="EMBL" id="ENH98114.1"/>
    </source>
</evidence>
<dbReference type="InterPro" id="IPR020004">
    <property type="entry name" value="UDP-GlcNAc_Epase"/>
</dbReference>
<proteinExistence type="predicted"/>
<dbReference type="GO" id="GO:0004553">
    <property type="term" value="F:hydrolase activity, hydrolyzing O-glycosyl compounds"/>
    <property type="evidence" value="ECO:0007669"/>
    <property type="project" value="InterPro"/>
</dbReference>
<dbReference type="PANTHER" id="PTHR43174:SF3">
    <property type="entry name" value="UDP-N-ACETYLGLUCOSAMINE 2-EPIMERASE"/>
    <property type="match status" value="1"/>
</dbReference>
<organism evidence="2 3">
    <name type="scientific">Gracilibacillus halophilus YIM-C55.5</name>
    <dbReference type="NCBI Taxonomy" id="1308866"/>
    <lineage>
        <taxon>Bacteria</taxon>
        <taxon>Bacillati</taxon>
        <taxon>Bacillota</taxon>
        <taxon>Bacilli</taxon>
        <taxon>Bacillales</taxon>
        <taxon>Bacillaceae</taxon>
        <taxon>Gracilibacillus</taxon>
    </lineage>
</organism>
<dbReference type="InterPro" id="IPR003331">
    <property type="entry name" value="UDP_GlcNAc_Epimerase_2_dom"/>
</dbReference>
<dbReference type="CDD" id="cd03786">
    <property type="entry name" value="GTB_UDP-GlcNAc_2-Epimerase"/>
    <property type="match status" value="1"/>
</dbReference>
<dbReference type="STRING" id="1308866.J416_02079"/>
<dbReference type="RefSeq" id="WP_003463670.1">
    <property type="nucleotide sequence ID" value="NZ_APML01000006.1"/>
</dbReference>
<feature type="domain" description="UDP-N-acetylglucosamine 2-epimerase" evidence="1">
    <location>
        <begin position="23"/>
        <end position="369"/>
    </location>
</feature>
<dbReference type="eggNOG" id="COG0381">
    <property type="taxonomic scope" value="Bacteria"/>
</dbReference>
<gene>
    <name evidence="2" type="ORF">J416_02079</name>
</gene>
<dbReference type="OrthoDB" id="9803238at2"/>
<dbReference type="Gene3D" id="3.40.50.2000">
    <property type="entry name" value="Glycogen Phosphorylase B"/>
    <property type="match status" value="2"/>
</dbReference>
<dbReference type="PANTHER" id="PTHR43174">
    <property type="entry name" value="UDP-N-ACETYLGLUCOSAMINE 2-EPIMERASE"/>
    <property type="match status" value="1"/>
</dbReference>
<comment type="caution">
    <text evidence="2">The sequence shown here is derived from an EMBL/GenBank/DDBJ whole genome shotgun (WGS) entry which is preliminary data.</text>
</comment>
<dbReference type="InterPro" id="IPR029767">
    <property type="entry name" value="WecB-like"/>
</dbReference>
<evidence type="ECO:0000313" key="3">
    <source>
        <dbReference type="Proteomes" id="UP000012283"/>
    </source>
</evidence>
<dbReference type="SUPFAM" id="SSF53756">
    <property type="entry name" value="UDP-Glycosyltransferase/glycogen phosphorylase"/>
    <property type="match status" value="1"/>
</dbReference>
<dbReference type="NCBIfam" id="TIGR03568">
    <property type="entry name" value="NeuC_NnaA"/>
    <property type="match status" value="1"/>
</dbReference>
<dbReference type="PATRIC" id="fig|1308866.3.peg.421"/>
<protein>
    <submittedName>
        <fullName evidence="2">UDP-N-acetyl-D-glucosamine 2-epimerase</fullName>
    </submittedName>
</protein>
<sequence>MMNIAVLTATRAEYGLLKPLLTKINDDEDFHLNLIVTGAHLSPEFGLTYKEIEEDGFIIDKKIEMLISADSSASISKSMGLALMGFADYFADNKLDLLIVLGDRYETLAVALAAMNQKIPIAHLYGGETTEGAVDESIRHALTKLSYFHFTSTEEYKKRVIQLGESPARVNVVGGLGVENIKSQSLLPKGEFAKYVNIEEGKPYAMVTFHPVTLDDSENAGYQVDEMLKAINEFPNINFLITKANADANGRIINQKIDEYVSLNEHARAFTSLGMKRYLSGLKYAAFVLGNSSSGILEAPSFGIPTVNIGDRQKGRIQSDSVINCEPLKVSIVAAIEKAMNVEYRKRAKQTINPYGKGNASEKIIKFLKSNKNFKNINLKKNFYDLGEVHE</sequence>
<dbReference type="GO" id="GO:0006047">
    <property type="term" value="P:UDP-N-acetylglucosamine metabolic process"/>
    <property type="evidence" value="ECO:0007669"/>
    <property type="project" value="InterPro"/>
</dbReference>
<dbReference type="AlphaFoldDB" id="N4WFT2"/>
<reference evidence="2 3" key="1">
    <citation type="submission" date="2013-03" db="EMBL/GenBank/DDBJ databases">
        <title>Draft genome sequence of Gracibacillus halophilus YIM-C55.5, a moderately halophilic and thermophilic organism from the Xiaochaidamu salt lake.</title>
        <authorList>
            <person name="Sugumar T."/>
            <person name="Polireddy D.R."/>
            <person name="Antony A."/>
            <person name="Madhava Y.R."/>
            <person name="Sivakumar N."/>
        </authorList>
    </citation>
    <scope>NUCLEOTIDE SEQUENCE [LARGE SCALE GENOMIC DNA]</scope>
    <source>
        <strain evidence="2 3">YIM-C55.5</strain>
    </source>
</reference>
<dbReference type="Pfam" id="PF02350">
    <property type="entry name" value="Epimerase_2"/>
    <property type="match status" value="1"/>
</dbReference>
<dbReference type="EMBL" id="APML01000006">
    <property type="protein sequence ID" value="ENH98114.1"/>
    <property type="molecule type" value="Genomic_DNA"/>
</dbReference>
<name>N4WFT2_9BACI</name>
<accession>N4WFT2</accession>